<protein>
    <submittedName>
        <fullName evidence="2">Uncharacterized protein</fullName>
    </submittedName>
</protein>
<dbReference type="AlphaFoldDB" id="A0A2T2X7L0"/>
<reference evidence="2 3" key="1">
    <citation type="journal article" date="2014" name="BMC Genomics">
        <title>Comparison of environmental and isolate Sulfobacillus genomes reveals diverse carbon, sulfur, nitrogen, and hydrogen metabolisms.</title>
        <authorList>
            <person name="Justice N.B."/>
            <person name="Norman A."/>
            <person name="Brown C.T."/>
            <person name="Singh A."/>
            <person name="Thomas B.C."/>
            <person name="Banfield J.F."/>
        </authorList>
    </citation>
    <scope>NUCLEOTIDE SEQUENCE [LARGE SCALE GENOMIC DNA]</scope>
    <source>
        <strain evidence="2">AMDSBA4</strain>
    </source>
</reference>
<proteinExistence type="inferred from homology"/>
<dbReference type="Proteomes" id="UP000242972">
    <property type="component" value="Unassembled WGS sequence"/>
</dbReference>
<dbReference type="SUPFAM" id="SSF117782">
    <property type="entry name" value="YbjQ-like"/>
    <property type="match status" value="1"/>
</dbReference>
<sequence>MKNGKVDEEMPFGFGSNNALTSMDEVVKELNGLQHNEAGAATSNLSAMDFWLITDSGYQPVGFVLGNSVMSMGVSGGIATAFKGMQRGELTQLTQLMYTARELSLQRMKAEADALHADAVVNVNVEIIHRSEDVMEVVATGTAVKKVGEPSGRAVTLQEVKG</sequence>
<evidence type="ECO:0000313" key="2">
    <source>
        <dbReference type="EMBL" id="PSR30494.1"/>
    </source>
</evidence>
<dbReference type="InterPro" id="IPR002765">
    <property type="entry name" value="UPF0145_YbjQ-like"/>
</dbReference>
<dbReference type="PANTHER" id="PTHR34068:SF2">
    <property type="entry name" value="UPF0145 PROTEIN SCO3412"/>
    <property type="match status" value="1"/>
</dbReference>
<name>A0A2T2X7L0_9FIRM</name>
<accession>A0A2T2X7L0</accession>
<dbReference type="EMBL" id="PXYW01000078">
    <property type="protein sequence ID" value="PSR30494.1"/>
    <property type="molecule type" value="Genomic_DNA"/>
</dbReference>
<dbReference type="PANTHER" id="PTHR34068">
    <property type="entry name" value="UPF0145 PROTEIN YBJQ"/>
    <property type="match status" value="1"/>
</dbReference>
<comment type="caution">
    <text evidence="2">The sequence shown here is derived from an EMBL/GenBank/DDBJ whole genome shotgun (WGS) entry which is preliminary data.</text>
</comment>
<organism evidence="2 3">
    <name type="scientific">Sulfobacillus benefaciens</name>
    <dbReference type="NCBI Taxonomy" id="453960"/>
    <lineage>
        <taxon>Bacteria</taxon>
        <taxon>Bacillati</taxon>
        <taxon>Bacillota</taxon>
        <taxon>Clostridia</taxon>
        <taxon>Eubacteriales</taxon>
        <taxon>Clostridiales Family XVII. Incertae Sedis</taxon>
        <taxon>Sulfobacillus</taxon>
    </lineage>
</organism>
<evidence type="ECO:0000313" key="3">
    <source>
        <dbReference type="Proteomes" id="UP000242972"/>
    </source>
</evidence>
<gene>
    <name evidence="2" type="ORF">C7B46_17895</name>
</gene>
<dbReference type="Pfam" id="PF01906">
    <property type="entry name" value="YbjQ_1"/>
    <property type="match status" value="1"/>
</dbReference>
<dbReference type="InterPro" id="IPR035439">
    <property type="entry name" value="UPF0145_dom_sf"/>
</dbReference>
<comment type="similarity">
    <text evidence="1">Belongs to the UPF0145 family.</text>
</comment>
<dbReference type="Gene3D" id="3.30.110.70">
    <property type="entry name" value="Hypothetical protein apc22750. Chain B"/>
    <property type="match status" value="1"/>
</dbReference>
<evidence type="ECO:0000256" key="1">
    <source>
        <dbReference type="ARBA" id="ARBA00010751"/>
    </source>
</evidence>